<gene>
    <name evidence="2" type="ORF">UFOVP1297_1</name>
</gene>
<organism evidence="2">
    <name type="scientific">uncultured Caudovirales phage</name>
    <dbReference type="NCBI Taxonomy" id="2100421"/>
    <lineage>
        <taxon>Viruses</taxon>
        <taxon>Duplodnaviria</taxon>
        <taxon>Heunggongvirae</taxon>
        <taxon>Uroviricota</taxon>
        <taxon>Caudoviricetes</taxon>
        <taxon>Peduoviridae</taxon>
        <taxon>Maltschvirus</taxon>
        <taxon>Maltschvirus maltsch</taxon>
    </lineage>
</organism>
<evidence type="ECO:0000313" key="2">
    <source>
        <dbReference type="EMBL" id="CAB4195257.1"/>
    </source>
</evidence>
<dbReference type="EMBL" id="LR797237">
    <property type="protein sequence ID" value="CAB4195257.1"/>
    <property type="molecule type" value="Genomic_DNA"/>
</dbReference>
<feature type="region of interest" description="Disordered" evidence="1">
    <location>
        <begin position="1"/>
        <end position="46"/>
    </location>
</feature>
<accession>A0A6J5RLY1</accession>
<proteinExistence type="predicted"/>
<reference evidence="2" key="1">
    <citation type="submission" date="2020-05" db="EMBL/GenBank/DDBJ databases">
        <authorList>
            <person name="Chiriac C."/>
            <person name="Salcher M."/>
            <person name="Ghai R."/>
            <person name="Kavagutti S V."/>
        </authorList>
    </citation>
    <scope>NUCLEOTIDE SEQUENCE</scope>
</reference>
<feature type="non-terminal residue" evidence="2">
    <location>
        <position position="1"/>
    </location>
</feature>
<sequence length="162" mass="17451">AEAEAKAEAAKKKAADEANAAARDKRAADKKEKDRRAAEVLAEREAAKKAEVDAAAENFQLGDPDIAPVVKKVTTEEAVGQKDVFASPPISPETPKTAPSKEGVSASKPRLTASEIPADVTIFMPVKVEETGEIHDVEFNARDAFKESSRRIKRLEVLRACL</sequence>
<name>A0A6J5RLY1_9CAUD</name>
<evidence type="ECO:0000256" key="1">
    <source>
        <dbReference type="SAM" id="MobiDB-lite"/>
    </source>
</evidence>
<feature type="region of interest" description="Disordered" evidence="1">
    <location>
        <begin position="78"/>
        <end position="111"/>
    </location>
</feature>
<protein>
    <submittedName>
        <fullName evidence="2">Uncharacterized protein</fullName>
    </submittedName>
</protein>